<dbReference type="Proteomes" id="UP000182902">
    <property type="component" value="Unassembled WGS sequence"/>
</dbReference>
<accession>A0A1H3UGU8</accession>
<dbReference type="Pfam" id="PF02775">
    <property type="entry name" value="TPP_enzyme_C"/>
    <property type="match status" value="1"/>
</dbReference>
<dbReference type="EMBL" id="FNOX01000014">
    <property type="protein sequence ID" value="SDZ61690.1"/>
    <property type="molecule type" value="Genomic_DNA"/>
</dbReference>
<dbReference type="SUPFAM" id="SSF52518">
    <property type="entry name" value="Thiamin diphosphate-binding fold (THDP-binding)"/>
    <property type="match status" value="1"/>
</dbReference>
<protein>
    <submittedName>
        <fullName evidence="2">Acetolactate synthase-1/2/3 large subunit</fullName>
    </submittedName>
</protein>
<feature type="domain" description="Thiamine pyrophosphate enzyme TPP-binding" evidence="1">
    <location>
        <begin position="4"/>
        <end position="46"/>
    </location>
</feature>
<reference evidence="2 3" key="1">
    <citation type="submission" date="2016-10" db="EMBL/GenBank/DDBJ databases">
        <authorList>
            <person name="de Groot N.N."/>
        </authorList>
    </citation>
    <scope>NUCLEOTIDE SEQUENCE [LARGE SCALE GENOMIC DNA]</scope>
    <source>
        <strain evidence="2 3">ICMP 14252</strain>
    </source>
</reference>
<gene>
    <name evidence="2" type="ORF">SAMN05216247_11444</name>
</gene>
<dbReference type="InterPro" id="IPR011766">
    <property type="entry name" value="TPP_enzyme_TPP-bd"/>
</dbReference>
<organism evidence="2 3">
    <name type="scientific">Pseudomonas salomonii</name>
    <dbReference type="NCBI Taxonomy" id="191391"/>
    <lineage>
        <taxon>Bacteria</taxon>
        <taxon>Pseudomonadati</taxon>
        <taxon>Pseudomonadota</taxon>
        <taxon>Gammaproteobacteria</taxon>
        <taxon>Pseudomonadales</taxon>
        <taxon>Pseudomonadaceae</taxon>
        <taxon>Pseudomonas</taxon>
    </lineage>
</organism>
<name>A0A1H3UGU8_9PSED</name>
<dbReference type="GO" id="GO:0030976">
    <property type="term" value="F:thiamine pyrophosphate binding"/>
    <property type="evidence" value="ECO:0007669"/>
    <property type="project" value="InterPro"/>
</dbReference>
<dbReference type="GO" id="GO:0003824">
    <property type="term" value="F:catalytic activity"/>
    <property type="evidence" value="ECO:0007669"/>
    <property type="project" value="InterPro"/>
</dbReference>
<evidence type="ECO:0000313" key="3">
    <source>
        <dbReference type="Proteomes" id="UP000182902"/>
    </source>
</evidence>
<evidence type="ECO:0000259" key="1">
    <source>
        <dbReference type="Pfam" id="PF02775"/>
    </source>
</evidence>
<sequence>MEYGNPDFVKYAEAYGAFGHRVESAEGLAPLLEHGIKTPGVHVIDCPVDYSENDRILNQAFLRAFGSRRQAMQKVLFKPATGHGPDA</sequence>
<dbReference type="AlphaFoldDB" id="A0A1H3UGU8"/>
<proteinExistence type="predicted"/>
<evidence type="ECO:0000313" key="2">
    <source>
        <dbReference type="EMBL" id="SDZ61690.1"/>
    </source>
</evidence>
<dbReference type="Gene3D" id="3.40.50.970">
    <property type="match status" value="1"/>
</dbReference>
<dbReference type="InterPro" id="IPR029061">
    <property type="entry name" value="THDP-binding"/>
</dbReference>
<dbReference type="GO" id="GO:0044281">
    <property type="term" value="P:small molecule metabolic process"/>
    <property type="evidence" value="ECO:0007669"/>
    <property type="project" value="UniProtKB-ARBA"/>
</dbReference>